<evidence type="ECO:0000259" key="4">
    <source>
        <dbReference type="Pfam" id="PF00703"/>
    </source>
</evidence>
<dbReference type="EMBL" id="JAICCF010000006">
    <property type="protein sequence ID" value="MBW8688224.1"/>
    <property type="molecule type" value="Genomic_DNA"/>
</dbReference>
<evidence type="ECO:0000313" key="9">
    <source>
        <dbReference type="EMBL" id="MBW8688224.1"/>
    </source>
</evidence>
<organism evidence="9 10">
    <name type="scientific">Chitinophaga rhizophila</name>
    <dbReference type="NCBI Taxonomy" id="2866212"/>
    <lineage>
        <taxon>Bacteria</taxon>
        <taxon>Pseudomonadati</taxon>
        <taxon>Bacteroidota</taxon>
        <taxon>Chitinophagia</taxon>
        <taxon>Chitinophagales</taxon>
        <taxon>Chitinophagaceae</taxon>
        <taxon>Chitinophaga</taxon>
    </lineage>
</organism>
<comment type="similarity">
    <text evidence="1">Belongs to the glycosyl hydrolase 2 family.</text>
</comment>
<keyword evidence="3" id="KW-0326">Glycosidase</keyword>
<proteinExistence type="inferred from homology"/>
<dbReference type="Pfam" id="PF02836">
    <property type="entry name" value="Glyco_hydro_2_C"/>
    <property type="match status" value="1"/>
</dbReference>
<dbReference type="SUPFAM" id="SSF49303">
    <property type="entry name" value="beta-Galactosidase/glucuronidase domain"/>
    <property type="match status" value="1"/>
</dbReference>
<evidence type="ECO:0000256" key="3">
    <source>
        <dbReference type="ARBA" id="ARBA00023295"/>
    </source>
</evidence>
<dbReference type="RefSeq" id="WP_220253543.1">
    <property type="nucleotide sequence ID" value="NZ_JAICCF010000006.1"/>
</dbReference>
<keyword evidence="2" id="KW-0378">Hydrolase</keyword>
<dbReference type="InterPro" id="IPR006102">
    <property type="entry name" value="Ig-like_GH2"/>
</dbReference>
<comment type="caution">
    <text evidence="9">The sequence shown here is derived from an EMBL/GenBank/DDBJ whole genome shotgun (WGS) entry which is preliminary data.</text>
</comment>
<protein>
    <submittedName>
        <fullName evidence="9">DUF4982 domain-containing protein</fullName>
    </submittedName>
</protein>
<reference evidence="9 10" key="1">
    <citation type="submission" date="2021-08" db="EMBL/GenBank/DDBJ databases">
        <title>The genome sequence of Chitinophaga sp. B61.</title>
        <authorList>
            <person name="Zhang X."/>
        </authorList>
    </citation>
    <scope>NUCLEOTIDE SEQUENCE [LARGE SCALE GENOMIC DNA]</scope>
    <source>
        <strain evidence="9 10">B61</strain>
    </source>
</reference>
<dbReference type="PANTHER" id="PTHR42732:SF1">
    <property type="entry name" value="BETA-MANNOSIDASE"/>
    <property type="match status" value="1"/>
</dbReference>
<evidence type="ECO:0000313" key="10">
    <source>
        <dbReference type="Proteomes" id="UP000812961"/>
    </source>
</evidence>
<sequence>MGLKKILLIGSFLLPLIAYGQTKKLSLLPSQLLDDNWRFKKDSISAAAQPDFPDNSWRTIHLPHDWAIEDLPGQNDSTIIGPFYKYSPAKEHGAYISGGTAWYRQSFSLPAIPAGEAVTVRFDGVYMNSDVWMNGHHLGNHPNGYTPFTYDLTPYLAPAGKKNVLAVSVRNEGLNTRWYTGAGIYRHVYLEVLPADRLLKDSTLISFPVANKQHALVQVTTAVQGNSHTTRILEICLKDSSGQVIATTAQPVFLQGNVPVTITKQLLVNNPALWSPQRPCLYTTVIRLRDTVANKQPAINDELTYATGIRHITINAKKGFLLNGERLLLKGGCLHHDNGLLGAAAFDRAEERKVALMKANGFNAIRTSHNPPSAAFLAACDRLGMLVIDELFDVWQEKKLPQDYHRFFADWWERDLNSVILRDRNHPSVVMWSIGNEIPERADKSGLTITRNMVNAIHRLDTTRAITAAENDFQERPYKWQATDASFALLDVAGYNYQWRSYALDAMRVPGRVMMGTETLPGERYDAWNQVLGLPYVIGDFVWTAMDYLGEAGIGHSTYSGTGKGRLTYPWINANCGDIDLIGHKKAQSYFRDVVWRNSPVAMLVHTPVPAGKQEKVSAWGWPDESVSWTWPGRKDSLMQVRVFTRGKRIDLVLNEQKIGSKEVTDNTPLTVTFDIPYQPGVLTAYAYDAKGNETGSTALVTANQAVAVRLTADHTKIPAGTGSLAYVNIDIVDDQGRIVPDANLSLKLTIKGMGTLAGAGNACPDCPASFQQSNIKTYKGHALAILRADHNPGSITLEVAAEGLKKAKIAIKTD</sequence>
<dbReference type="InterPro" id="IPR006101">
    <property type="entry name" value="Glyco_hydro_2"/>
</dbReference>
<dbReference type="Pfam" id="PF02837">
    <property type="entry name" value="Glyco_hydro_2_N"/>
    <property type="match status" value="1"/>
</dbReference>
<dbReference type="InterPro" id="IPR006104">
    <property type="entry name" value="Glyco_hydro_2_N"/>
</dbReference>
<dbReference type="Gene3D" id="3.20.20.80">
    <property type="entry name" value="Glycosidases"/>
    <property type="match status" value="1"/>
</dbReference>
<dbReference type="InterPro" id="IPR013783">
    <property type="entry name" value="Ig-like_fold"/>
</dbReference>
<dbReference type="Pfam" id="PF00703">
    <property type="entry name" value="Glyco_hydro_2"/>
    <property type="match status" value="1"/>
</dbReference>
<keyword evidence="10" id="KW-1185">Reference proteome</keyword>
<feature type="domain" description="DUF4982" evidence="7">
    <location>
        <begin position="639"/>
        <end position="695"/>
    </location>
</feature>
<dbReference type="Pfam" id="PF18565">
    <property type="entry name" value="Glyco_hydro2_C5"/>
    <property type="match status" value="1"/>
</dbReference>
<evidence type="ECO:0000259" key="6">
    <source>
        <dbReference type="Pfam" id="PF02837"/>
    </source>
</evidence>
<dbReference type="InterPro" id="IPR008979">
    <property type="entry name" value="Galactose-bd-like_sf"/>
</dbReference>
<dbReference type="InterPro" id="IPR023232">
    <property type="entry name" value="Glyco_hydro_2_AS"/>
</dbReference>
<gene>
    <name evidence="9" type="ORF">K1Y79_28070</name>
</gene>
<dbReference type="SUPFAM" id="SSF49785">
    <property type="entry name" value="Galactose-binding domain-like"/>
    <property type="match status" value="1"/>
</dbReference>
<feature type="domain" description="Glycoside hydrolase family 2" evidence="8">
    <location>
        <begin position="710"/>
        <end position="810"/>
    </location>
</feature>
<dbReference type="InterPro" id="IPR051913">
    <property type="entry name" value="GH2_Domain-Containing"/>
</dbReference>
<dbReference type="Gene3D" id="2.60.40.10">
    <property type="entry name" value="Immunoglobulins"/>
    <property type="match status" value="3"/>
</dbReference>
<dbReference type="InterPro" id="IPR006103">
    <property type="entry name" value="Glyco_hydro_2_cat"/>
</dbReference>
<evidence type="ECO:0000259" key="8">
    <source>
        <dbReference type="Pfam" id="PF18565"/>
    </source>
</evidence>
<dbReference type="Pfam" id="PF16355">
    <property type="entry name" value="DUF4982"/>
    <property type="match status" value="1"/>
</dbReference>
<name>A0ABS7GKG9_9BACT</name>
<dbReference type="Proteomes" id="UP000812961">
    <property type="component" value="Unassembled WGS sequence"/>
</dbReference>
<evidence type="ECO:0000256" key="2">
    <source>
        <dbReference type="ARBA" id="ARBA00022801"/>
    </source>
</evidence>
<dbReference type="InterPro" id="IPR032311">
    <property type="entry name" value="DUF4982"/>
</dbReference>
<evidence type="ECO:0000259" key="5">
    <source>
        <dbReference type="Pfam" id="PF02836"/>
    </source>
</evidence>
<dbReference type="InterPro" id="IPR017853">
    <property type="entry name" value="GH"/>
</dbReference>
<dbReference type="PROSITE" id="PS00608">
    <property type="entry name" value="GLYCOSYL_HYDROL_F2_2"/>
    <property type="match status" value="1"/>
</dbReference>
<accession>A0ABS7GKG9</accession>
<feature type="domain" description="Glycosyl hydrolases family 2 sugar binding" evidence="6">
    <location>
        <begin position="33"/>
        <end position="191"/>
    </location>
</feature>
<evidence type="ECO:0000256" key="1">
    <source>
        <dbReference type="ARBA" id="ARBA00007401"/>
    </source>
</evidence>
<dbReference type="InterPro" id="IPR040605">
    <property type="entry name" value="Glyco_hydro2_dom5"/>
</dbReference>
<dbReference type="Gene3D" id="2.60.120.260">
    <property type="entry name" value="Galactose-binding domain-like"/>
    <property type="match status" value="1"/>
</dbReference>
<evidence type="ECO:0000259" key="7">
    <source>
        <dbReference type="Pfam" id="PF16355"/>
    </source>
</evidence>
<feature type="domain" description="Glycoside hydrolase family 2 catalytic" evidence="5">
    <location>
        <begin position="317"/>
        <end position="472"/>
    </location>
</feature>
<dbReference type="PANTHER" id="PTHR42732">
    <property type="entry name" value="BETA-GALACTOSIDASE"/>
    <property type="match status" value="1"/>
</dbReference>
<dbReference type="InterPro" id="IPR036156">
    <property type="entry name" value="Beta-gal/glucu_dom_sf"/>
</dbReference>
<dbReference type="PRINTS" id="PR00132">
    <property type="entry name" value="GLHYDRLASE2"/>
</dbReference>
<feature type="domain" description="Glycoside hydrolase family 2 immunoglobulin-like beta-sandwich" evidence="4">
    <location>
        <begin position="211"/>
        <end position="310"/>
    </location>
</feature>
<dbReference type="SUPFAM" id="SSF51445">
    <property type="entry name" value="(Trans)glycosidases"/>
    <property type="match status" value="1"/>
</dbReference>